<proteinExistence type="predicted"/>
<dbReference type="Pfam" id="PF06092">
    <property type="entry name" value="DUF943"/>
    <property type="match status" value="1"/>
</dbReference>
<protein>
    <submittedName>
        <fullName evidence="1">Enterobacterial putative membrane protein (DUF943)</fullName>
    </submittedName>
</protein>
<reference evidence="1 2" key="1">
    <citation type="submission" date="2018-12" db="EMBL/GenBank/DDBJ databases">
        <authorList>
            <consortium name="Pathogen Informatics"/>
        </authorList>
    </citation>
    <scope>NUCLEOTIDE SEQUENCE [LARGE SCALE GENOMIC DNA]</scope>
    <source>
        <strain evidence="1 2">NCTC9419</strain>
    </source>
</reference>
<evidence type="ECO:0000313" key="1">
    <source>
        <dbReference type="EMBL" id="VEA72688.1"/>
    </source>
</evidence>
<dbReference type="InterPro" id="IPR010351">
    <property type="entry name" value="DUF943"/>
</dbReference>
<evidence type="ECO:0000313" key="2">
    <source>
        <dbReference type="Proteomes" id="UP000271603"/>
    </source>
</evidence>
<sequence length="154" mass="17952">MAVINKNRNTFLLLVIGVLTVYIAWRFLRPVQIVAVHEDKHFSSVLVKSFPLTTRGKIEWWLQNKEMLKERYGIPKPASYGNFSITFWLFGDGYKEEGKYDRRCFNDMKTNINCIEKDIVFSVSKSKNLGVVFIVEHGIYRIDKNGKITKVNID</sequence>
<gene>
    <name evidence="1" type="ORF">NCTC9419_04302</name>
</gene>
<organism evidence="1 2">
    <name type="scientific">Serratia rubidaea</name>
    <name type="common">Serratia marinorubra</name>
    <dbReference type="NCBI Taxonomy" id="61652"/>
    <lineage>
        <taxon>Bacteria</taxon>
        <taxon>Pseudomonadati</taxon>
        <taxon>Pseudomonadota</taxon>
        <taxon>Gammaproteobacteria</taxon>
        <taxon>Enterobacterales</taxon>
        <taxon>Yersiniaceae</taxon>
        <taxon>Serratia</taxon>
    </lineage>
</organism>
<dbReference type="EMBL" id="LR134155">
    <property type="protein sequence ID" value="VEA72688.1"/>
    <property type="molecule type" value="Genomic_DNA"/>
</dbReference>
<dbReference type="Proteomes" id="UP000271603">
    <property type="component" value="Chromosome"/>
</dbReference>
<dbReference type="AlphaFoldDB" id="A0A3S4H952"/>
<accession>A0A3S4H952</accession>
<name>A0A3S4H952_SERRU</name>